<dbReference type="GO" id="GO:0005886">
    <property type="term" value="C:plasma membrane"/>
    <property type="evidence" value="ECO:0007669"/>
    <property type="project" value="UniProtKB-SubCell"/>
</dbReference>
<keyword evidence="8 13" id="KW-1133">Transmembrane helix</keyword>
<keyword evidence="17" id="KW-1185">Reference proteome</keyword>
<evidence type="ECO:0000256" key="8">
    <source>
        <dbReference type="ARBA" id="ARBA00022989"/>
    </source>
</evidence>
<keyword evidence="9 13" id="KW-0472">Membrane</keyword>
<proteinExistence type="inferred from homology"/>
<evidence type="ECO:0000256" key="7">
    <source>
        <dbReference type="ARBA" id="ARBA00022903"/>
    </source>
</evidence>
<reference evidence="16 17" key="1">
    <citation type="submission" date="2019-01" db="EMBL/GenBank/DDBJ databases">
        <title>Vagococcus silagei sp. nov. isolated from brewer's grain.</title>
        <authorList>
            <person name="Guu J.-R."/>
        </authorList>
    </citation>
    <scope>NUCLEOTIDE SEQUENCE [LARGE SCALE GENOMIC DNA]</scope>
    <source>
        <strain evidence="16 17">2B-2</strain>
    </source>
</reference>
<dbReference type="Pfam" id="PF02706">
    <property type="entry name" value="Wzz"/>
    <property type="match status" value="1"/>
</dbReference>
<feature type="domain" description="Tyrosine-protein kinase G-rich" evidence="15">
    <location>
        <begin position="144"/>
        <end position="194"/>
    </location>
</feature>
<comment type="subcellular location">
    <subcellularLocation>
        <location evidence="1">Cell membrane</location>
        <topology evidence="1">Multi-pass membrane protein</topology>
    </subcellularLocation>
</comment>
<evidence type="ECO:0000259" key="14">
    <source>
        <dbReference type="Pfam" id="PF02706"/>
    </source>
</evidence>
<evidence type="ECO:0000256" key="5">
    <source>
        <dbReference type="ARBA" id="ARBA00022475"/>
    </source>
</evidence>
<evidence type="ECO:0000256" key="4">
    <source>
        <dbReference type="ARBA" id="ARBA00020739"/>
    </source>
</evidence>
<comment type="function">
    <text evidence="11">Required for CpsD phosphorylation. Involved in the regulation of capsular polysaccharide biosynthesis. May be part of a complex that directs the coordinated polymerization and export to the cell surface of the capsular polysaccharide.</text>
</comment>
<accession>A0A4S3B179</accession>
<dbReference type="RefSeq" id="WP_136137869.1">
    <property type="nucleotide sequence ID" value="NZ_SDGV01000035.1"/>
</dbReference>
<dbReference type="InterPro" id="IPR050445">
    <property type="entry name" value="Bact_polysacc_biosynth/exp"/>
</dbReference>
<feature type="transmembrane region" description="Helical" evidence="13">
    <location>
        <begin position="18"/>
        <end position="40"/>
    </location>
</feature>
<feature type="region of interest" description="Disordered" evidence="12">
    <location>
        <begin position="276"/>
        <end position="299"/>
    </location>
</feature>
<feature type="transmembrane region" description="Helical" evidence="13">
    <location>
        <begin position="174"/>
        <end position="194"/>
    </location>
</feature>
<evidence type="ECO:0000256" key="2">
    <source>
        <dbReference type="ARBA" id="ARBA00005132"/>
    </source>
</evidence>
<dbReference type="PANTHER" id="PTHR32309:SF13">
    <property type="entry name" value="FERRIC ENTEROBACTIN TRANSPORT PROTEIN FEPE"/>
    <property type="match status" value="1"/>
</dbReference>
<feature type="compositionally biased region" description="Polar residues" evidence="12">
    <location>
        <begin position="276"/>
        <end position="289"/>
    </location>
</feature>
<comment type="similarity">
    <text evidence="3">Belongs to the CpsC/CapA family.</text>
</comment>
<keyword evidence="6 13" id="KW-0812">Transmembrane</keyword>
<evidence type="ECO:0000256" key="9">
    <source>
        <dbReference type="ARBA" id="ARBA00023136"/>
    </source>
</evidence>
<protein>
    <recommendedName>
        <fullName evidence="4">Capsular polysaccharide biosynthesis protein CpsC</fullName>
    </recommendedName>
</protein>
<dbReference type="PANTHER" id="PTHR32309">
    <property type="entry name" value="TYROSINE-PROTEIN KINASE"/>
    <property type="match status" value="1"/>
</dbReference>
<keyword evidence="16" id="KW-0808">Transferase</keyword>
<dbReference type="EMBL" id="SDGV01000035">
    <property type="protein sequence ID" value="THB60168.1"/>
    <property type="molecule type" value="Genomic_DNA"/>
</dbReference>
<evidence type="ECO:0000256" key="12">
    <source>
        <dbReference type="SAM" id="MobiDB-lite"/>
    </source>
</evidence>
<keyword evidence="16" id="KW-0418">Kinase</keyword>
<evidence type="ECO:0000256" key="3">
    <source>
        <dbReference type="ARBA" id="ARBA00006683"/>
    </source>
</evidence>
<dbReference type="InterPro" id="IPR003856">
    <property type="entry name" value="LPS_length_determ_N"/>
</dbReference>
<dbReference type="OrthoDB" id="2360475at2"/>
<evidence type="ECO:0000256" key="6">
    <source>
        <dbReference type="ARBA" id="ARBA00022692"/>
    </source>
</evidence>
<gene>
    <name evidence="16" type="ORF">ESZ54_11865</name>
</gene>
<comment type="pathway">
    <text evidence="2">Capsule biogenesis; capsule polysaccharide biosynthesis.</text>
</comment>
<organism evidence="16 17">
    <name type="scientific">Vagococcus silagei</name>
    <dbReference type="NCBI Taxonomy" id="2508885"/>
    <lineage>
        <taxon>Bacteria</taxon>
        <taxon>Bacillati</taxon>
        <taxon>Bacillota</taxon>
        <taxon>Bacilli</taxon>
        <taxon>Lactobacillales</taxon>
        <taxon>Enterococcaceae</taxon>
        <taxon>Vagococcus</taxon>
    </lineage>
</organism>
<name>A0A4S3B179_9ENTE</name>
<dbReference type="Pfam" id="PF13807">
    <property type="entry name" value="GNVR"/>
    <property type="match status" value="1"/>
</dbReference>
<evidence type="ECO:0000313" key="17">
    <source>
        <dbReference type="Proteomes" id="UP000310506"/>
    </source>
</evidence>
<dbReference type="InterPro" id="IPR032807">
    <property type="entry name" value="GNVR"/>
</dbReference>
<feature type="domain" description="Polysaccharide chain length determinant N-terminal" evidence="14">
    <location>
        <begin position="3"/>
        <end position="92"/>
    </location>
</feature>
<evidence type="ECO:0000256" key="13">
    <source>
        <dbReference type="SAM" id="Phobius"/>
    </source>
</evidence>
<keyword evidence="7" id="KW-0972">Capsule biogenesis/degradation</keyword>
<evidence type="ECO:0000256" key="10">
    <source>
        <dbReference type="ARBA" id="ARBA00023169"/>
    </source>
</evidence>
<evidence type="ECO:0000256" key="1">
    <source>
        <dbReference type="ARBA" id="ARBA00004651"/>
    </source>
</evidence>
<evidence type="ECO:0000313" key="16">
    <source>
        <dbReference type="EMBL" id="THB60168.1"/>
    </source>
</evidence>
<comment type="caution">
    <text evidence="16">The sequence shown here is derived from an EMBL/GenBank/DDBJ whole genome shotgun (WGS) entry which is preliminary data.</text>
</comment>
<keyword evidence="10" id="KW-0270">Exopolysaccharide synthesis</keyword>
<dbReference type="Proteomes" id="UP000310506">
    <property type="component" value="Unassembled WGS sequence"/>
</dbReference>
<keyword evidence="5" id="KW-1003">Cell membrane</keyword>
<sequence>MEETISLQDVFKLLKQKILFVLTAMLLGLGVSAVLTFFVITPKYSATTQLIATMPASDNLNADSINTNLMMINTYKDFISGNVVTEEASEKLADKTSFKRTAPEIKEMVTVEQTQNSQMFSINVKSENPTEAAQLANIVAEIFQKEAKKYTNVDKVSIISEADRPDSPVSPNKLLNLAIGAVLGIIVGVGLAFLSELLNRTIKSENYIVEELGLPILGVIPKLERKEIVTYRKEQERAFKLGDFYVEEDAYSMNNDLVDGLEQEANDLSSTSFERDFQTPNYFSENQEFSSEDFEKYRD</sequence>
<dbReference type="GO" id="GO:0004713">
    <property type="term" value="F:protein tyrosine kinase activity"/>
    <property type="evidence" value="ECO:0007669"/>
    <property type="project" value="TreeGrafter"/>
</dbReference>
<dbReference type="AlphaFoldDB" id="A0A4S3B179"/>
<evidence type="ECO:0000256" key="11">
    <source>
        <dbReference type="ARBA" id="ARBA00045736"/>
    </source>
</evidence>
<dbReference type="GO" id="GO:0000271">
    <property type="term" value="P:polysaccharide biosynthetic process"/>
    <property type="evidence" value="ECO:0007669"/>
    <property type="project" value="UniProtKB-KW"/>
</dbReference>
<evidence type="ECO:0000259" key="15">
    <source>
        <dbReference type="Pfam" id="PF13807"/>
    </source>
</evidence>